<dbReference type="Proteomes" id="UP000285712">
    <property type="component" value="Unassembled WGS sequence"/>
</dbReference>
<reference evidence="4 5" key="1">
    <citation type="submission" date="2018-08" db="EMBL/GenBank/DDBJ databases">
        <title>Aphanomyces genome sequencing and annotation.</title>
        <authorList>
            <person name="Minardi D."/>
            <person name="Oidtmann B."/>
            <person name="Van Der Giezen M."/>
            <person name="Studholme D.J."/>
        </authorList>
    </citation>
    <scope>NUCLEOTIDE SEQUENCE [LARGE SCALE GENOMIC DNA]</scope>
    <source>
        <strain evidence="3 4">Da</strain>
        <strain evidence="2 5">Sv</strain>
    </source>
</reference>
<evidence type="ECO:0000313" key="5">
    <source>
        <dbReference type="Proteomes" id="UP000285712"/>
    </source>
</evidence>
<dbReference type="SUPFAM" id="SSF64268">
    <property type="entry name" value="PX domain"/>
    <property type="match status" value="1"/>
</dbReference>
<feature type="domain" description="PX" evidence="1">
    <location>
        <begin position="1"/>
        <end position="147"/>
    </location>
</feature>
<name>A0A3R6ZYK7_APHAT</name>
<evidence type="ECO:0000313" key="4">
    <source>
        <dbReference type="Proteomes" id="UP000285430"/>
    </source>
</evidence>
<proteinExistence type="predicted"/>
<protein>
    <recommendedName>
        <fullName evidence="1">PX domain-containing protein</fullName>
    </recommendedName>
</protein>
<comment type="caution">
    <text evidence="3">The sequence shown here is derived from an EMBL/GenBank/DDBJ whole genome shotgun (WGS) entry which is preliminary data.</text>
</comment>
<organism evidence="3 4">
    <name type="scientific">Aphanomyces astaci</name>
    <name type="common">Crayfish plague agent</name>
    <dbReference type="NCBI Taxonomy" id="112090"/>
    <lineage>
        <taxon>Eukaryota</taxon>
        <taxon>Sar</taxon>
        <taxon>Stramenopiles</taxon>
        <taxon>Oomycota</taxon>
        <taxon>Saprolegniomycetes</taxon>
        <taxon>Saprolegniales</taxon>
        <taxon>Verrucalvaceae</taxon>
        <taxon>Aphanomyces</taxon>
    </lineage>
</organism>
<dbReference type="VEuPathDB" id="FungiDB:H257_11465"/>
<accession>A0A3R6ZYK7</accession>
<dbReference type="CDD" id="cd06093">
    <property type="entry name" value="PX_domain"/>
    <property type="match status" value="1"/>
</dbReference>
<dbReference type="Pfam" id="PF00787">
    <property type="entry name" value="PX"/>
    <property type="match status" value="1"/>
</dbReference>
<dbReference type="InterPro" id="IPR001683">
    <property type="entry name" value="PX_dom"/>
</dbReference>
<dbReference type="PROSITE" id="PS50195">
    <property type="entry name" value="PX"/>
    <property type="match status" value="1"/>
</dbReference>
<dbReference type="Proteomes" id="UP000285430">
    <property type="component" value="Unassembled WGS sequence"/>
</dbReference>
<gene>
    <name evidence="2" type="ORF">DYB35_000590</name>
    <name evidence="3" type="ORF">DYB37_000898</name>
</gene>
<dbReference type="GO" id="GO:0035091">
    <property type="term" value="F:phosphatidylinositol binding"/>
    <property type="evidence" value="ECO:0007669"/>
    <property type="project" value="InterPro"/>
</dbReference>
<evidence type="ECO:0000313" key="2">
    <source>
        <dbReference type="EMBL" id="RHY93786.1"/>
    </source>
</evidence>
<dbReference type="AlphaFoldDB" id="A0A3R6ZYK7"/>
<evidence type="ECO:0000259" key="1">
    <source>
        <dbReference type="PROSITE" id="PS50195"/>
    </source>
</evidence>
<dbReference type="EMBL" id="QUTG01002990">
    <property type="protein sequence ID" value="RHY93786.1"/>
    <property type="molecule type" value="Genomic_DNA"/>
</dbReference>
<dbReference type="Gene3D" id="3.30.1520.10">
    <property type="entry name" value="Phox-like domain"/>
    <property type="match status" value="1"/>
</dbReference>
<evidence type="ECO:0000313" key="3">
    <source>
        <dbReference type="EMBL" id="RHZ04889.1"/>
    </source>
</evidence>
<sequence>MQITSDVLRPSDVSSIQLYIVDQCNRQGKTMYVMNALHSGTRAKWAVEHSYSEFLSLRNKLNMCIKFARHRCPGCVSYTRMLDRFPFPPKKLFHLLNGVIVQRNIQLSRFMANVMSHTFTSTPKCHICGGAAFDLTKAFLLDGATSMNGAFTMTAIADSLTPRAFFVEYCRSASKIECYKGRTIVKVVQVQRIPLAALVPRPQPPSQSTAPTSVCENEDEEFSTLAHILDGELGHINSVSVV</sequence>
<dbReference type="EMBL" id="QUTH01007335">
    <property type="protein sequence ID" value="RHZ04889.1"/>
    <property type="molecule type" value="Genomic_DNA"/>
</dbReference>
<dbReference type="InterPro" id="IPR036871">
    <property type="entry name" value="PX_dom_sf"/>
</dbReference>